<dbReference type="Gene3D" id="1.10.110.10">
    <property type="entry name" value="Plant lipid-transfer and hydrophobic proteins"/>
    <property type="match status" value="1"/>
</dbReference>
<dbReference type="InterPro" id="IPR036312">
    <property type="entry name" value="Bifun_inhib/LTP/seed_sf"/>
</dbReference>
<dbReference type="OrthoDB" id="1914452at2759"/>
<protein>
    <recommendedName>
        <fullName evidence="8">Bifunctional inhibitor/plant lipid transfer protein/seed storage helical domain-containing protein</fullName>
    </recommendedName>
</protein>
<dbReference type="STRING" id="218851.A0A2G5CKC7"/>
<dbReference type="InterPro" id="IPR016140">
    <property type="entry name" value="Bifunc_inhib/LTP/seed_store"/>
</dbReference>
<dbReference type="Proteomes" id="UP000230069">
    <property type="component" value="Unassembled WGS sequence"/>
</dbReference>
<name>A0A2G5CKC7_AQUCA</name>
<evidence type="ECO:0000259" key="8">
    <source>
        <dbReference type="SMART" id="SM00499"/>
    </source>
</evidence>
<proteinExistence type="inferred from homology"/>
<evidence type="ECO:0000256" key="3">
    <source>
        <dbReference type="ARBA" id="ARBA00023157"/>
    </source>
</evidence>
<evidence type="ECO:0000256" key="2">
    <source>
        <dbReference type="ARBA" id="ARBA00022729"/>
    </source>
</evidence>
<dbReference type="SUPFAM" id="SSF47699">
    <property type="entry name" value="Bifunctional inhibitor/lipid-transfer protein/seed storage 2S albumin"/>
    <property type="match status" value="1"/>
</dbReference>
<comment type="similarity">
    <text evidence="1">Belongs to the plant LTP family.</text>
</comment>
<dbReference type="PANTHER" id="PTHR33044">
    <property type="entry name" value="BIFUNCTIONAL INHIBITOR/LIPID-TRANSFER PROTEIN/SEED STORAGE 2S ALBUMIN SUPERFAMILY PROTEIN-RELATED"/>
    <property type="match status" value="1"/>
</dbReference>
<dbReference type="AlphaFoldDB" id="A0A2G5CKC7"/>
<feature type="signal peptide" evidence="7">
    <location>
        <begin position="1"/>
        <end position="26"/>
    </location>
</feature>
<keyword evidence="3" id="KW-1015">Disulfide bond</keyword>
<keyword evidence="6" id="KW-1133">Transmembrane helix</keyword>
<dbReference type="Pfam" id="PF14368">
    <property type="entry name" value="LTP_2"/>
    <property type="match status" value="1"/>
</dbReference>
<evidence type="ECO:0000256" key="7">
    <source>
        <dbReference type="SAM" id="SignalP"/>
    </source>
</evidence>
<evidence type="ECO:0000313" key="10">
    <source>
        <dbReference type="Proteomes" id="UP000230069"/>
    </source>
</evidence>
<reference evidence="9 10" key="1">
    <citation type="submission" date="2017-09" db="EMBL/GenBank/DDBJ databases">
        <title>WGS assembly of Aquilegia coerulea Goldsmith.</title>
        <authorList>
            <person name="Hodges S."/>
            <person name="Kramer E."/>
            <person name="Nordborg M."/>
            <person name="Tomkins J."/>
            <person name="Borevitz J."/>
            <person name="Derieg N."/>
            <person name="Yan J."/>
            <person name="Mihaltcheva S."/>
            <person name="Hayes R.D."/>
            <person name="Rokhsar D."/>
        </authorList>
    </citation>
    <scope>NUCLEOTIDE SEQUENCE [LARGE SCALE GENOMIC DNA]</scope>
    <source>
        <strain evidence="10">cv. Goldsmith</strain>
    </source>
</reference>
<keyword evidence="10" id="KW-1185">Reference proteome</keyword>
<dbReference type="InterPro" id="IPR043325">
    <property type="entry name" value="LTSS"/>
</dbReference>
<feature type="domain" description="Bifunctional inhibitor/plant lipid transfer protein/seed storage helical" evidence="8">
    <location>
        <begin position="32"/>
        <end position="110"/>
    </location>
</feature>
<evidence type="ECO:0000256" key="5">
    <source>
        <dbReference type="SAM" id="MobiDB-lite"/>
    </source>
</evidence>
<feature type="compositionally biased region" description="Low complexity" evidence="5">
    <location>
        <begin position="152"/>
        <end position="172"/>
    </location>
</feature>
<feature type="compositionally biased region" description="Low complexity" evidence="5">
    <location>
        <begin position="130"/>
        <end position="143"/>
    </location>
</feature>
<keyword evidence="6" id="KW-0812">Transmembrane</keyword>
<evidence type="ECO:0000313" key="9">
    <source>
        <dbReference type="EMBL" id="PIA31718.1"/>
    </source>
</evidence>
<keyword evidence="6" id="KW-0472">Membrane</keyword>
<evidence type="ECO:0000256" key="4">
    <source>
        <dbReference type="ARBA" id="ARBA00023180"/>
    </source>
</evidence>
<evidence type="ECO:0000256" key="6">
    <source>
        <dbReference type="SAM" id="Phobius"/>
    </source>
</evidence>
<gene>
    <name evidence="9" type="ORF">AQUCO_04900184v1</name>
</gene>
<dbReference type="EMBL" id="KZ305066">
    <property type="protein sequence ID" value="PIA31718.1"/>
    <property type="molecule type" value="Genomic_DNA"/>
</dbReference>
<feature type="transmembrane region" description="Helical" evidence="6">
    <location>
        <begin position="183"/>
        <end position="204"/>
    </location>
</feature>
<keyword evidence="4" id="KW-0325">Glycoprotein</keyword>
<feature type="chain" id="PRO_5013801241" description="Bifunctional inhibitor/plant lipid transfer protein/seed storage helical domain-containing protein" evidence="7">
    <location>
        <begin position="27"/>
        <end position="205"/>
    </location>
</feature>
<dbReference type="SMART" id="SM00499">
    <property type="entry name" value="AAI"/>
    <property type="match status" value="1"/>
</dbReference>
<dbReference type="InParanoid" id="A0A2G5CKC7"/>
<evidence type="ECO:0000256" key="1">
    <source>
        <dbReference type="ARBA" id="ARBA00009748"/>
    </source>
</evidence>
<sequence length="205" mass="20418">MAGFSGHTTVLSALMALVVLLVPAYGQINPPCTTSMVNSFAPCLSFITNGNSTSSPTAPCCSSLKSLTTASTDCACNILTGNVPFQIPINRTLAVALPQACNSSSMPLQCKVGGLAPAPAPVSFGPSPLPSAATPTPEASSVPGALSPTAEPDTPSTTLTPGSSPSGTSTPDVRPTVTPPNSAASFSTISLPSVLVSLIGFMILN</sequence>
<dbReference type="CDD" id="cd00010">
    <property type="entry name" value="AAI_LTSS"/>
    <property type="match status" value="1"/>
</dbReference>
<accession>A0A2G5CKC7</accession>
<keyword evidence="2 7" id="KW-0732">Signal</keyword>
<organism evidence="9 10">
    <name type="scientific">Aquilegia coerulea</name>
    <name type="common">Rocky mountain columbine</name>
    <dbReference type="NCBI Taxonomy" id="218851"/>
    <lineage>
        <taxon>Eukaryota</taxon>
        <taxon>Viridiplantae</taxon>
        <taxon>Streptophyta</taxon>
        <taxon>Embryophyta</taxon>
        <taxon>Tracheophyta</taxon>
        <taxon>Spermatophyta</taxon>
        <taxon>Magnoliopsida</taxon>
        <taxon>Ranunculales</taxon>
        <taxon>Ranunculaceae</taxon>
        <taxon>Thalictroideae</taxon>
        <taxon>Aquilegia</taxon>
    </lineage>
</organism>
<feature type="region of interest" description="Disordered" evidence="5">
    <location>
        <begin position="126"/>
        <end position="184"/>
    </location>
</feature>